<keyword evidence="6 8" id="KW-1133">Transmembrane helix</keyword>
<dbReference type="InterPro" id="IPR051449">
    <property type="entry name" value="ABC-2_transporter_component"/>
</dbReference>
<dbReference type="RefSeq" id="WP_215237863.1">
    <property type="nucleotide sequence ID" value="NZ_CAJRAF010000001.1"/>
</dbReference>
<evidence type="ECO:0000256" key="4">
    <source>
        <dbReference type="ARBA" id="ARBA00022475"/>
    </source>
</evidence>
<feature type="transmembrane region" description="Helical" evidence="8">
    <location>
        <begin position="229"/>
        <end position="254"/>
    </location>
</feature>
<comment type="subcellular location">
    <subcellularLocation>
        <location evidence="1">Cell membrane</location>
        <topology evidence="1">Multi-pass membrane protein</topology>
    </subcellularLocation>
</comment>
<feature type="transmembrane region" description="Helical" evidence="8">
    <location>
        <begin position="292"/>
        <end position="311"/>
    </location>
</feature>
<keyword evidence="4" id="KW-1003">Cell membrane</keyword>
<evidence type="ECO:0000313" key="11">
    <source>
        <dbReference type="Proteomes" id="UP000680038"/>
    </source>
</evidence>
<protein>
    <submittedName>
        <fullName evidence="10">Multidrug ABC transporter permease YbhR</fullName>
    </submittedName>
</protein>
<evidence type="ECO:0000256" key="6">
    <source>
        <dbReference type="ARBA" id="ARBA00022989"/>
    </source>
</evidence>
<evidence type="ECO:0000313" key="10">
    <source>
        <dbReference type="EMBL" id="CAG4993508.1"/>
    </source>
</evidence>
<evidence type="ECO:0000256" key="8">
    <source>
        <dbReference type="SAM" id="Phobius"/>
    </source>
</evidence>
<keyword evidence="7 8" id="KW-0472">Membrane</keyword>
<dbReference type="Pfam" id="PF12698">
    <property type="entry name" value="ABC2_membrane_3"/>
    <property type="match status" value="1"/>
</dbReference>
<feature type="domain" description="ABC transmembrane type-2" evidence="9">
    <location>
        <begin position="146"/>
        <end position="372"/>
    </location>
</feature>
<gene>
    <name evidence="10" type="primary">ybhR</name>
    <name evidence="10" type="ORF">DYBT9275_01182</name>
</gene>
<comment type="caution">
    <text evidence="10">The sequence shown here is derived from an EMBL/GenBank/DDBJ whole genome shotgun (WGS) entry which is preliminary data.</text>
</comment>
<dbReference type="AlphaFoldDB" id="A0A916NAY0"/>
<dbReference type="GO" id="GO:0140359">
    <property type="term" value="F:ABC-type transporter activity"/>
    <property type="evidence" value="ECO:0007669"/>
    <property type="project" value="InterPro"/>
</dbReference>
<feature type="transmembrane region" description="Helical" evidence="8">
    <location>
        <begin position="260"/>
        <end position="280"/>
    </location>
</feature>
<organism evidence="10 11">
    <name type="scientific">Dyadobacter helix</name>
    <dbReference type="NCBI Taxonomy" id="2822344"/>
    <lineage>
        <taxon>Bacteria</taxon>
        <taxon>Pseudomonadati</taxon>
        <taxon>Bacteroidota</taxon>
        <taxon>Cytophagia</taxon>
        <taxon>Cytophagales</taxon>
        <taxon>Spirosomataceae</taxon>
        <taxon>Dyadobacter</taxon>
    </lineage>
</organism>
<name>A0A916NAY0_9BACT</name>
<comment type="similarity">
    <text evidence="2">Belongs to the ABC-2 integral membrane protein family.</text>
</comment>
<feature type="transmembrane region" description="Helical" evidence="8">
    <location>
        <begin position="350"/>
        <end position="367"/>
    </location>
</feature>
<dbReference type="InterPro" id="IPR013525">
    <property type="entry name" value="ABC2_TM"/>
</dbReference>
<dbReference type="Gene3D" id="3.40.1710.10">
    <property type="entry name" value="abc type-2 transporter like domain"/>
    <property type="match status" value="1"/>
</dbReference>
<feature type="transmembrane region" description="Helical" evidence="8">
    <location>
        <begin position="178"/>
        <end position="202"/>
    </location>
</feature>
<evidence type="ECO:0000256" key="7">
    <source>
        <dbReference type="ARBA" id="ARBA00023136"/>
    </source>
</evidence>
<keyword evidence="11" id="KW-1185">Reference proteome</keyword>
<dbReference type="InterPro" id="IPR047817">
    <property type="entry name" value="ABC2_TM_bact-type"/>
</dbReference>
<keyword evidence="5 8" id="KW-0812">Transmembrane</keyword>
<dbReference type="PANTHER" id="PTHR30294:SF29">
    <property type="entry name" value="MULTIDRUG ABC TRANSPORTER PERMEASE YBHS-RELATED"/>
    <property type="match status" value="1"/>
</dbReference>
<evidence type="ECO:0000256" key="2">
    <source>
        <dbReference type="ARBA" id="ARBA00007783"/>
    </source>
</evidence>
<evidence type="ECO:0000259" key="9">
    <source>
        <dbReference type="PROSITE" id="PS51012"/>
    </source>
</evidence>
<sequence length="373" mass="42153">MRTILFLLEKEFRQVFRNKAMLPMLFAMPLIQLLLLPLAADYEVKNINIAVADHDHSTYSQKLVSKVIASGYFRLVGFTGSFQEAAQLVETDAADIILEIPAGFERNLVRENAQKLFIAVNAINGTKANVGGAYLTRIIADFNSDVNVEWLNPQRFNPQPVIEVTSSNWFNPHMNYNFFMVPGILAILVTMIGGYMAALNIVKEKEIGTIEQINVTPIRKHHFILGKLIPFWVMGMFIFSFGLFVIARMVYHIIPEGSILLLYTFLALYLFAILGFGLLVSTYCDTQQQAMSVAFFFVMIFLLMSGLFTSIDSMPAWAKVIAYLNPVTYFIDVMRSVVLKGSGFAELKFHFLKIIAFAIVLNSWAVLNYRKSS</sequence>
<dbReference type="EMBL" id="CAJRAF010000001">
    <property type="protein sequence ID" value="CAG4993508.1"/>
    <property type="molecule type" value="Genomic_DNA"/>
</dbReference>
<dbReference type="PANTHER" id="PTHR30294">
    <property type="entry name" value="MEMBRANE COMPONENT OF ABC TRANSPORTER YHHJ-RELATED"/>
    <property type="match status" value="1"/>
</dbReference>
<proteinExistence type="inferred from homology"/>
<dbReference type="GO" id="GO:0005886">
    <property type="term" value="C:plasma membrane"/>
    <property type="evidence" value="ECO:0007669"/>
    <property type="project" value="UniProtKB-SubCell"/>
</dbReference>
<accession>A0A916NAY0</accession>
<evidence type="ECO:0000256" key="5">
    <source>
        <dbReference type="ARBA" id="ARBA00022692"/>
    </source>
</evidence>
<reference evidence="10" key="1">
    <citation type="submission" date="2021-04" db="EMBL/GenBank/DDBJ databases">
        <authorList>
            <person name="Rodrigo-Torres L."/>
            <person name="Arahal R. D."/>
            <person name="Lucena T."/>
        </authorList>
    </citation>
    <scope>NUCLEOTIDE SEQUENCE</scope>
    <source>
        <strain evidence="10">CECT 9275</strain>
    </source>
</reference>
<dbReference type="PROSITE" id="PS51012">
    <property type="entry name" value="ABC_TM2"/>
    <property type="match status" value="1"/>
</dbReference>
<evidence type="ECO:0000256" key="1">
    <source>
        <dbReference type="ARBA" id="ARBA00004651"/>
    </source>
</evidence>
<keyword evidence="3" id="KW-0813">Transport</keyword>
<feature type="transmembrane region" description="Helical" evidence="8">
    <location>
        <begin position="20"/>
        <end position="40"/>
    </location>
</feature>
<dbReference type="Proteomes" id="UP000680038">
    <property type="component" value="Unassembled WGS sequence"/>
</dbReference>
<evidence type="ECO:0000256" key="3">
    <source>
        <dbReference type="ARBA" id="ARBA00022448"/>
    </source>
</evidence>